<dbReference type="GO" id="GO:0003723">
    <property type="term" value="F:RNA binding"/>
    <property type="evidence" value="ECO:0007669"/>
    <property type="project" value="UniProtKB-KW"/>
</dbReference>
<dbReference type="GO" id="GO:0030422">
    <property type="term" value="P:siRNA processing"/>
    <property type="evidence" value="ECO:0007669"/>
    <property type="project" value="TreeGrafter"/>
</dbReference>
<reference evidence="4" key="1">
    <citation type="journal article" date="2014" name="Genome Announc.">
        <title>Genome sequence of the pathogenic fungus Sporothrix schenckii (ATCC 58251).</title>
        <authorList>
            <person name="Cuomo C.A."/>
            <person name="Rodriguez-Del Valle N."/>
            <person name="Perez-Sanchez L."/>
            <person name="Abouelleil A."/>
            <person name="Goldberg J."/>
            <person name="Young S."/>
            <person name="Zeng Q."/>
            <person name="Birren B.W."/>
        </authorList>
    </citation>
    <scope>NUCLEOTIDE SEQUENCE [LARGE SCALE GENOMIC DNA]</scope>
    <source>
        <strain evidence="4">ATCC 58251 / de Perez 2211183</strain>
    </source>
</reference>
<dbReference type="GO" id="GO:0031380">
    <property type="term" value="C:nuclear RNA-directed RNA polymerase complex"/>
    <property type="evidence" value="ECO:0007669"/>
    <property type="project" value="TreeGrafter"/>
</dbReference>
<feature type="region of interest" description="Disordered" evidence="1">
    <location>
        <begin position="1528"/>
        <end position="1590"/>
    </location>
</feature>
<dbReference type="HOGENOM" id="CLU_001366_0_1_1"/>
<dbReference type="PANTHER" id="PTHR23079">
    <property type="entry name" value="RNA-DEPENDENT RNA POLYMERASE"/>
    <property type="match status" value="1"/>
</dbReference>
<feature type="compositionally biased region" description="Acidic residues" evidence="1">
    <location>
        <begin position="1535"/>
        <end position="1552"/>
    </location>
</feature>
<name>U7PX37_SPOS1</name>
<dbReference type="GO" id="GO:0003968">
    <property type="term" value="F:RNA-directed RNA polymerase activity"/>
    <property type="evidence" value="ECO:0007669"/>
    <property type="project" value="UniProtKB-KW"/>
</dbReference>
<evidence type="ECO:0000256" key="1">
    <source>
        <dbReference type="SAM" id="MobiDB-lite"/>
    </source>
</evidence>
<feature type="compositionally biased region" description="Polar residues" evidence="1">
    <location>
        <begin position="201"/>
        <end position="212"/>
    </location>
</feature>
<organism evidence="3 4">
    <name type="scientific">Sporothrix schenckii (strain ATCC 58251 / de Perez 2211183)</name>
    <name type="common">Rose-picker's disease fungus</name>
    <dbReference type="NCBI Taxonomy" id="1391915"/>
    <lineage>
        <taxon>Eukaryota</taxon>
        <taxon>Fungi</taxon>
        <taxon>Dikarya</taxon>
        <taxon>Ascomycota</taxon>
        <taxon>Pezizomycotina</taxon>
        <taxon>Sordariomycetes</taxon>
        <taxon>Sordariomycetidae</taxon>
        <taxon>Ophiostomatales</taxon>
        <taxon>Ophiostomataceae</taxon>
        <taxon>Sporothrix</taxon>
    </lineage>
</organism>
<evidence type="ECO:0000313" key="3">
    <source>
        <dbReference type="EMBL" id="ERS99481.1"/>
    </source>
</evidence>
<evidence type="ECO:0000259" key="2">
    <source>
        <dbReference type="Pfam" id="PF05183"/>
    </source>
</evidence>
<sequence length="1590" mass="178746">MAGHVDGSTTKNGSAAENPPSGAENKPPHPAAWRGRGFVSMTLILGSLPPQTTTLDIHKSMMPLTITSIDILEDNRGEHSGTARVRMVPPDHDYWYDRCWRLELEDTTAPYRIARVSARVDNYGFRSATEESIKTPLNKWVPARKEIELALLGQGFMRQKRAMMVMDQVEHDGEDVLVKLRVNFRCRDLSIFVTRVLEETSPPNSGEGTNDNPRPPPRRLKAEYRIDIRFSWVKNIWEQQLPGGRLCVALALDSPPEYWRITRDATQTHGSGRTSWNNMEQWVRMAYLTMNQRAVRDASVSLNGVFPEGQAVDLGRWTVFRLGFRPSTVGDWQDVAGALRDYDLRAKPSPEFRFLPRDDRTMWDCVQADHGALPMSAASNMHHLSRRLSYDVAYQLEVCISHNILNESTLDVVFLESLAALTPDRATRMLEYVAERGKRIYQPHSIFRDPRAASYWRKSPPDASLDKDRAVYIRKAIVTPTTIIYSTPALEPGNRVLRHFREHHDRFLRVQFTDELLIGRLSGGRDGRRTDECFVRAFRALKNGICVGGRWFEFLAFGNSQLRENSTYFFAPTELVSCQDIRDWMGDFRSIKTVAKYAARLGQCLSTTRPVPTFGVPTTVQRIADVEHGRFCFTDGVGKISKWWARVIASHLRVDNVPSAVQFRMGGCKGILVVWPDVPSGQVVQIRPSQEKFPTLDNANILEIVRCSETATATLNQQTIILLSTLGVPLSVFLDLLHEELAGLDAVMNDPQKAVDQLMVRVDQNHITPMIADMVTAGFMTSDEPFVWSMLQLWRSWTLKALKEKARISVEKSAFVLGCVDETDTLRGHTQPCGGTRRNGAGEPPEPPELPQIFLQIPDLTSKPQGGVHILTRGSNNRHNVGAAKGGQTYRVITGFCLVGRNPSLHPGDLRVVEAVDVPALHHLRDVVVFPRTGDRDIPSMCSGGDLDGDDYFVFWDERLLPPRKFGNYDAMNYDAAREPDVDEVTPRHLISFFVQHMKHDTLPRIAMSHRAYADQLEDSAMNPRCLELAQLHSQAVDYAKTGVPALMPHRLAPKGWPHWMGRTFKRTYHSRSALGQIYDEVQVETFEPAYDKPFDKRILEQYPDLDADLMRRARRIKTQYDLALRRAMAQKDIESEFEMWSGFAMNKPRVGSDYKAAENLARLFRVITTRFRRVCLREAGGDSQDLAKLGPFLAAMYKVTSEEVRIALHEFALAKKRARPVPADIDNETSAASPEDRLSHHSAPLISFPWIFSRELCSLATTADSACAADTIGCDDKAKATDNKTKPTETNTGQPDRLLTASELRAMEYRVVNGVPTHYGIPLDISAYDGSREEEEGADMDAGEYEPMWTLPPGKSESDVVIEMVASTKTKPEKPEESDNDDGEQAYKDADYDFFTGRVSSRAIHRGQLSHQQAKLLRQLQTSMADKTGGNGHAVDHGNFPWAEMEDDILSTTSEESRDEKVPETIIIKREDDEEDEVVQAAVEKATHELPGGLAKPLVQTTEIIRAHTTARSASLLDTIDTVEPVALSQDVHDDADDEDDENDENDDENDIFATIDNLFGGREKRAKQGQKNAEHHSPEQAATIATLI</sequence>
<dbReference type="EMBL" id="KI440845">
    <property type="protein sequence ID" value="ERS99481.1"/>
    <property type="molecule type" value="Genomic_DNA"/>
</dbReference>
<feature type="domain" description="RDRP core" evidence="2">
    <location>
        <begin position="478"/>
        <end position="1082"/>
    </location>
</feature>
<accession>U7PX37</accession>
<dbReference type="PANTHER" id="PTHR23079:SF55">
    <property type="entry name" value="RNA-DIRECTED RNA POLYMERASE"/>
    <property type="match status" value="1"/>
</dbReference>
<dbReference type="eggNOG" id="KOG0988">
    <property type="taxonomic scope" value="Eukaryota"/>
</dbReference>
<protein>
    <recommendedName>
        <fullName evidence="2">RDRP core domain-containing protein</fullName>
    </recommendedName>
</protein>
<dbReference type="Pfam" id="PF05183">
    <property type="entry name" value="RdRP"/>
    <property type="match status" value="1"/>
</dbReference>
<evidence type="ECO:0000313" key="4">
    <source>
        <dbReference type="Proteomes" id="UP000018087"/>
    </source>
</evidence>
<dbReference type="AlphaFoldDB" id="U7PX37"/>
<dbReference type="InterPro" id="IPR057596">
    <property type="entry name" value="RDRP_core"/>
</dbReference>
<proteinExistence type="predicted"/>
<dbReference type="InterPro" id="IPR007855">
    <property type="entry name" value="RDRP"/>
</dbReference>
<gene>
    <name evidence="3" type="ORF">HMPREF1624_04681</name>
</gene>
<dbReference type="Proteomes" id="UP000018087">
    <property type="component" value="Unassembled WGS sequence"/>
</dbReference>
<keyword evidence="4" id="KW-1185">Reference proteome</keyword>
<feature type="region of interest" description="Disordered" evidence="1">
    <location>
        <begin position="1"/>
        <end position="32"/>
    </location>
</feature>
<feature type="region of interest" description="Disordered" evidence="1">
    <location>
        <begin position="200"/>
        <end position="219"/>
    </location>
</feature>
<feature type="region of interest" description="Disordered" evidence="1">
    <location>
        <begin position="827"/>
        <end position="850"/>
    </location>
</feature>
<dbReference type="STRING" id="1391915.U7PX37"/>
<dbReference type="OrthoDB" id="6513042at2759"/>
<feature type="region of interest" description="Disordered" evidence="1">
    <location>
        <begin position="1368"/>
        <end position="1387"/>
    </location>
</feature>